<evidence type="ECO:0000313" key="1">
    <source>
        <dbReference type="EMBL" id="KAH7129531.1"/>
    </source>
</evidence>
<comment type="caution">
    <text evidence="1">The sequence shown here is derived from an EMBL/GenBank/DDBJ whole genome shotgun (WGS) entry which is preliminary data.</text>
</comment>
<gene>
    <name evidence="1" type="ORF">B0J13DRAFT_530307</name>
</gene>
<name>A0A9P9E2G9_9HYPO</name>
<accession>A0A9P9E2G9</accession>
<reference evidence="1" key="1">
    <citation type="journal article" date="2021" name="Nat. Commun.">
        <title>Genetic determinants of endophytism in the Arabidopsis root mycobiome.</title>
        <authorList>
            <person name="Mesny F."/>
            <person name="Miyauchi S."/>
            <person name="Thiergart T."/>
            <person name="Pickel B."/>
            <person name="Atanasova L."/>
            <person name="Karlsson M."/>
            <person name="Huettel B."/>
            <person name="Barry K.W."/>
            <person name="Haridas S."/>
            <person name="Chen C."/>
            <person name="Bauer D."/>
            <person name="Andreopoulos W."/>
            <person name="Pangilinan J."/>
            <person name="LaButti K."/>
            <person name="Riley R."/>
            <person name="Lipzen A."/>
            <person name="Clum A."/>
            <person name="Drula E."/>
            <person name="Henrissat B."/>
            <person name="Kohler A."/>
            <person name="Grigoriev I.V."/>
            <person name="Martin F.M."/>
            <person name="Hacquard S."/>
        </authorList>
    </citation>
    <scope>NUCLEOTIDE SEQUENCE</scope>
    <source>
        <strain evidence="1">MPI-CAGE-AT-0021</strain>
    </source>
</reference>
<protein>
    <submittedName>
        <fullName evidence="1">Uncharacterized protein</fullName>
    </submittedName>
</protein>
<evidence type="ECO:0000313" key="2">
    <source>
        <dbReference type="Proteomes" id="UP000717696"/>
    </source>
</evidence>
<sequence length="179" mass="19788">MNDPGLESIKMLERISQQPRGAILATLPCAFQQYVCIFMPGTIIDTRLGGSYLPEGKRATADVRNMIQVNEAMLTDSMVPLDKVMLGPTGKSVSRSYYTTLDMLIPRKTDIGSVDVDTDFEADSKSKYGQAMRFLRSKESILTPDSEIKGSKVALAKNKAREMGIQGTIVDRYVEKQLA</sequence>
<organism evidence="1 2">
    <name type="scientific">Dactylonectria estremocensis</name>
    <dbReference type="NCBI Taxonomy" id="1079267"/>
    <lineage>
        <taxon>Eukaryota</taxon>
        <taxon>Fungi</taxon>
        <taxon>Dikarya</taxon>
        <taxon>Ascomycota</taxon>
        <taxon>Pezizomycotina</taxon>
        <taxon>Sordariomycetes</taxon>
        <taxon>Hypocreomycetidae</taxon>
        <taxon>Hypocreales</taxon>
        <taxon>Nectriaceae</taxon>
        <taxon>Dactylonectria</taxon>
    </lineage>
</organism>
<dbReference type="EMBL" id="JAGMUU010000021">
    <property type="protein sequence ID" value="KAH7129531.1"/>
    <property type="molecule type" value="Genomic_DNA"/>
</dbReference>
<dbReference type="AlphaFoldDB" id="A0A9P9E2G9"/>
<dbReference type="OrthoDB" id="3261350at2759"/>
<dbReference type="Proteomes" id="UP000717696">
    <property type="component" value="Unassembled WGS sequence"/>
</dbReference>
<keyword evidence="2" id="KW-1185">Reference proteome</keyword>
<proteinExistence type="predicted"/>